<dbReference type="Gene3D" id="3.40.50.300">
    <property type="entry name" value="P-loop containing nucleotide triphosphate hydrolases"/>
    <property type="match status" value="1"/>
</dbReference>
<dbReference type="PANTHER" id="PTHR42759:SF5">
    <property type="entry name" value="METHANOL DEHYDROGENASE REGULATOR"/>
    <property type="match status" value="1"/>
</dbReference>
<comment type="similarity">
    <text evidence="3">Belongs to the MoxR family.</text>
</comment>
<evidence type="ECO:0000259" key="4">
    <source>
        <dbReference type="Pfam" id="PF07726"/>
    </source>
</evidence>
<organism evidence="6 7">
    <name type="scientific">Candidatus Nephthysia bennettiae</name>
    <dbReference type="NCBI Taxonomy" id="3127016"/>
    <lineage>
        <taxon>Bacteria</taxon>
        <taxon>Bacillati</taxon>
        <taxon>Candidatus Dormiibacterota</taxon>
        <taxon>Candidatus Dormibacteria</taxon>
        <taxon>Candidatus Dormibacterales</taxon>
        <taxon>Candidatus Dormibacteraceae</taxon>
        <taxon>Candidatus Nephthysia</taxon>
    </lineage>
</organism>
<gene>
    <name evidence="6" type="ORF">JF922_12920</name>
</gene>
<keyword evidence="7" id="KW-1185">Reference proteome</keyword>
<dbReference type="FunFam" id="3.40.50.300:FF:000640">
    <property type="entry name" value="MoxR family ATPase"/>
    <property type="match status" value="1"/>
</dbReference>
<dbReference type="GO" id="GO:0005524">
    <property type="term" value="F:ATP binding"/>
    <property type="evidence" value="ECO:0007669"/>
    <property type="project" value="UniProtKB-KW"/>
</dbReference>
<evidence type="ECO:0000313" key="7">
    <source>
        <dbReference type="Proteomes" id="UP000612893"/>
    </source>
</evidence>
<evidence type="ECO:0000256" key="3">
    <source>
        <dbReference type="ARBA" id="ARBA00061607"/>
    </source>
</evidence>
<dbReference type="InterPro" id="IPR027417">
    <property type="entry name" value="P-loop_NTPase"/>
</dbReference>
<evidence type="ECO:0000256" key="1">
    <source>
        <dbReference type="ARBA" id="ARBA00022741"/>
    </source>
</evidence>
<dbReference type="InterPro" id="IPR050764">
    <property type="entry name" value="CbbQ/NirQ/NorQ/GpvN"/>
</dbReference>
<comment type="caution">
    <text evidence="6">The sequence shown here is derived from an EMBL/GenBank/DDBJ whole genome shotgun (WGS) entry which is preliminary data.</text>
</comment>
<dbReference type="Pfam" id="PF07726">
    <property type="entry name" value="AAA_3"/>
    <property type="match status" value="1"/>
</dbReference>
<dbReference type="InterPro" id="IPR011703">
    <property type="entry name" value="ATPase_AAA-3"/>
</dbReference>
<feature type="domain" description="ATPase AAA-3" evidence="4">
    <location>
        <begin position="40"/>
        <end position="170"/>
    </location>
</feature>
<dbReference type="Proteomes" id="UP000612893">
    <property type="component" value="Unassembled WGS sequence"/>
</dbReference>
<sequence>MSLAEVATLAGRILDEVELAVVGKRSSLELVLLGILGDGHVLIEDFPGLAKTLIARSFAQVLDLDFKRIQFTPDLMPSDVTGSAIFDPRRSEFEFRPGPVFTNLLLADEINRAPAKTQAALLEAMQERQVTVDGVPHPLRPPFVVLATQNPIEYEGTYPLPEAQLDRFLLRMGIGYPGREEEWQVLERRMASRSDDQLLECRAGASELLAMRMAIEGVHVDPGVGLYIVDLVSATRKSPRVQVGASPRGSLALLKLARGRAALQGRDFVVPEDVKAVAVPALAHRLTLRPELWVQRMRGEDVVAECLETVPTPEAS</sequence>
<keyword evidence="2" id="KW-0067">ATP-binding</keyword>
<dbReference type="Pfam" id="PF17863">
    <property type="entry name" value="AAA_lid_2"/>
    <property type="match status" value="1"/>
</dbReference>
<dbReference type="PANTHER" id="PTHR42759">
    <property type="entry name" value="MOXR FAMILY PROTEIN"/>
    <property type="match status" value="1"/>
</dbReference>
<evidence type="ECO:0000313" key="6">
    <source>
        <dbReference type="EMBL" id="MBJ7598971.1"/>
    </source>
</evidence>
<evidence type="ECO:0000259" key="5">
    <source>
        <dbReference type="Pfam" id="PF17863"/>
    </source>
</evidence>
<dbReference type="SUPFAM" id="SSF52540">
    <property type="entry name" value="P-loop containing nucleoside triphosphate hydrolases"/>
    <property type="match status" value="1"/>
</dbReference>
<dbReference type="Gene3D" id="1.10.8.80">
    <property type="entry name" value="Magnesium chelatase subunit I, C-Terminal domain"/>
    <property type="match status" value="1"/>
</dbReference>
<dbReference type="PIRSF" id="PIRSF002849">
    <property type="entry name" value="AAA_ATPase_chaperone_MoxR_prd"/>
    <property type="match status" value="1"/>
</dbReference>
<dbReference type="EMBL" id="JAEKNR010000136">
    <property type="protein sequence ID" value="MBJ7598971.1"/>
    <property type="molecule type" value="Genomic_DNA"/>
</dbReference>
<dbReference type="AlphaFoldDB" id="A0A934N7X6"/>
<accession>A0A934N7X6</accession>
<evidence type="ECO:0000256" key="2">
    <source>
        <dbReference type="ARBA" id="ARBA00022840"/>
    </source>
</evidence>
<name>A0A934N7X6_9BACT</name>
<keyword evidence="1" id="KW-0547">Nucleotide-binding</keyword>
<dbReference type="InterPro" id="IPR041628">
    <property type="entry name" value="ChlI/MoxR_AAA_lid"/>
</dbReference>
<feature type="domain" description="ChlI/MoxR AAA lid" evidence="5">
    <location>
        <begin position="234"/>
        <end position="303"/>
    </location>
</feature>
<proteinExistence type="inferred from homology"/>
<protein>
    <submittedName>
        <fullName evidence="6">MoxR family ATPase</fullName>
    </submittedName>
</protein>
<reference evidence="6" key="1">
    <citation type="submission" date="2020-10" db="EMBL/GenBank/DDBJ databases">
        <title>Ca. Dormibacterota MAGs.</title>
        <authorList>
            <person name="Montgomery K."/>
        </authorList>
    </citation>
    <scope>NUCLEOTIDE SEQUENCE [LARGE SCALE GENOMIC DNA]</scope>
    <source>
        <strain evidence="6">SC8812_S17_10</strain>
    </source>
</reference>